<dbReference type="GO" id="GO:0050105">
    <property type="term" value="F:L-gulonolactone oxidase activity"/>
    <property type="evidence" value="ECO:0007669"/>
    <property type="project" value="UniProtKB-EC"/>
</dbReference>
<keyword evidence="7" id="KW-0560">Oxidoreductase</keyword>
<dbReference type="InterPro" id="IPR006094">
    <property type="entry name" value="Oxid_FAD_bind_N"/>
</dbReference>
<dbReference type="InterPro" id="IPR016167">
    <property type="entry name" value="FAD-bd_PCMH_sub1"/>
</dbReference>
<dbReference type="PANTHER" id="PTHR13878:SF67">
    <property type="entry name" value="L-GULONOLACTONE OXIDASE 5"/>
    <property type="match status" value="1"/>
</dbReference>
<evidence type="ECO:0000256" key="8">
    <source>
        <dbReference type="ARBA" id="ARBA00048083"/>
    </source>
</evidence>
<dbReference type="GO" id="GO:0016020">
    <property type="term" value="C:membrane"/>
    <property type="evidence" value="ECO:0007669"/>
    <property type="project" value="InterPro"/>
</dbReference>
<feature type="chain" id="PRO_5002877353" description="L-gulonolactone oxidase" evidence="9">
    <location>
        <begin position="32"/>
        <end position="601"/>
    </location>
</feature>
<dbReference type="NCBIfam" id="TIGR01677">
    <property type="entry name" value="pln_FAD_oxido"/>
    <property type="match status" value="1"/>
</dbReference>
<evidence type="ECO:0000256" key="7">
    <source>
        <dbReference type="ARBA" id="ARBA00023002"/>
    </source>
</evidence>
<evidence type="ECO:0000256" key="4">
    <source>
        <dbReference type="ARBA" id="ARBA00013121"/>
    </source>
</evidence>
<dbReference type="Pfam" id="PF01565">
    <property type="entry name" value="FAD_binding_4"/>
    <property type="match status" value="1"/>
</dbReference>
<dbReference type="InterPro" id="IPR016166">
    <property type="entry name" value="FAD-bd_PCMH"/>
</dbReference>
<dbReference type="Pfam" id="PF04030">
    <property type="entry name" value="ALO"/>
    <property type="match status" value="1"/>
</dbReference>
<evidence type="ECO:0000256" key="6">
    <source>
        <dbReference type="ARBA" id="ARBA00022729"/>
    </source>
</evidence>
<dbReference type="InterPro" id="IPR016169">
    <property type="entry name" value="FAD-bd_PCMH_sub2"/>
</dbReference>
<dbReference type="InterPro" id="IPR055154">
    <property type="entry name" value="GULLO2-like_C"/>
</dbReference>
<comment type="cofactor">
    <cofactor evidence="1">
        <name>FAD</name>
        <dbReference type="ChEBI" id="CHEBI:57692"/>
    </cofactor>
</comment>
<dbReference type="GO" id="GO:0003885">
    <property type="term" value="F:D-arabinono-1,4-lactone oxidase activity"/>
    <property type="evidence" value="ECO:0007669"/>
    <property type="project" value="InterPro"/>
</dbReference>
<evidence type="ECO:0000256" key="9">
    <source>
        <dbReference type="SAM" id="SignalP"/>
    </source>
</evidence>
<evidence type="ECO:0000256" key="2">
    <source>
        <dbReference type="ARBA" id="ARBA00005147"/>
    </source>
</evidence>
<comment type="similarity">
    <text evidence="3">Belongs to the oxygen-dependent FAD-linked oxidoreductase family.</text>
</comment>
<proteinExistence type="evidence at transcript level"/>
<dbReference type="Gene3D" id="3.30.43.10">
    <property type="entry name" value="Uridine Diphospho-n-acetylenolpyruvylglucosamine Reductase, domain 2"/>
    <property type="match status" value="1"/>
</dbReference>
<evidence type="ECO:0000313" key="11">
    <source>
        <dbReference type="EMBL" id="ABR18152.1"/>
    </source>
</evidence>
<dbReference type="Gene3D" id="3.30.465.10">
    <property type="match status" value="1"/>
</dbReference>
<evidence type="ECO:0000256" key="1">
    <source>
        <dbReference type="ARBA" id="ARBA00001974"/>
    </source>
</evidence>
<dbReference type="EMBL" id="EF678393">
    <property type="protein sequence ID" value="ABR18152.1"/>
    <property type="molecule type" value="mRNA"/>
</dbReference>
<dbReference type="GO" id="GO:0019853">
    <property type="term" value="P:L-ascorbic acid biosynthetic process"/>
    <property type="evidence" value="ECO:0007669"/>
    <property type="project" value="UniProtKB-UniPathway"/>
</dbReference>
<evidence type="ECO:0000256" key="3">
    <source>
        <dbReference type="ARBA" id="ARBA00005466"/>
    </source>
</evidence>
<reference evidence="11" key="1">
    <citation type="submission" date="2007-06" db="EMBL/GenBank/DDBJ databases">
        <title>Full length cDNA sequences from Sitka Spruce (Picea sitchensis).</title>
        <authorList>
            <person name="Ralph S.G."/>
            <person name="Chun H.E."/>
            <person name="Liao N."/>
            <person name="Ali J."/>
            <person name="Reid K."/>
            <person name="Kolosova N."/>
            <person name="Cooper N."/>
            <person name="Cullis C."/>
            <person name="Jancsik S."/>
            <person name="Moore R."/>
            <person name="Mayo M."/>
            <person name="Wagner S."/>
            <person name="Holt R.A."/>
            <person name="Jones S.J.M."/>
            <person name="Marra M.A."/>
            <person name="Ritland C.E."/>
            <person name="Ritland K."/>
            <person name="Bohlmann J."/>
        </authorList>
    </citation>
    <scope>NUCLEOTIDE SEQUENCE</scope>
    <source>
        <tissue evidence="11">Bark</tissue>
    </source>
</reference>
<keyword evidence="6 9" id="KW-0732">Signal</keyword>
<dbReference type="SUPFAM" id="SSF56176">
    <property type="entry name" value="FAD-binding/transporter-associated domain-like"/>
    <property type="match status" value="1"/>
</dbReference>
<dbReference type="PANTHER" id="PTHR13878">
    <property type="entry name" value="GULONOLACTONE OXIDASE"/>
    <property type="match status" value="1"/>
</dbReference>
<dbReference type="InterPro" id="IPR010030">
    <property type="entry name" value="GULO_Plant"/>
</dbReference>
<dbReference type="AlphaFoldDB" id="B8LR72"/>
<dbReference type="GO" id="GO:0071949">
    <property type="term" value="F:FAD binding"/>
    <property type="evidence" value="ECO:0007669"/>
    <property type="project" value="InterPro"/>
</dbReference>
<dbReference type="PROSITE" id="PS51387">
    <property type="entry name" value="FAD_PCMH"/>
    <property type="match status" value="1"/>
</dbReference>
<protein>
    <recommendedName>
        <fullName evidence="4">L-gulonolactone oxidase</fullName>
        <ecNumber evidence="4">1.1.3.8</ecNumber>
    </recommendedName>
</protein>
<dbReference type="EC" id="1.1.3.8" evidence="4"/>
<dbReference type="UniPathway" id="UPA00132"/>
<keyword evidence="5" id="KW-0060">Ascorbate biosynthesis</keyword>
<name>B8LR72_PICSI</name>
<dbReference type="InterPro" id="IPR050432">
    <property type="entry name" value="FAD-linked_Oxidoreductases_BP"/>
</dbReference>
<accession>B8LR72</accession>
<organism evidence="11">
    <name type="scientific">Picea sitchensis</name>
    <name type="common">Sitka spruce</name>
    <name type="synonym">Pinus sitchensis</name>
    <dbReference type="NCBI Taxonomy" id="3332"/>
    <lineage>
        <taxon>Eukaryota</taxon>
        <taxon>Viridiplantae</taxon>
        <taxon>Streptophyta</taxon>
        <taxon>Embryophyta</taxon>
        <taxon>Tracheophyta</taxon>
        <taxon>Spermatophyta</taxon>
        <taxon>Pinopsida</taxon>
        <taxon>Pinidae</taxon>
        <taxon>Conifers I</taxon>
        <taxon>Pinales</taxon>
        <taxon>Pinaceae</taxon>
        <taxon>Picea</taxon>
    </lineage>
</organism>
<dbReference type="InterPro" id="IPR007173">
    <property type="entry name" value="ALO_C"/>
</dbReference>
<comment type="catalytic activity">
    <reaction evidence="8">
        <text>L-gulono-1,4-lactone + O2 = L-ascorbate + H2O2 + H(+)</text>
        <dbReference type="Rhea" id="RHEA:32363"/>
        <dbReference type="ChEBI" id="CHEBI:15378"/>
        <dbReference type="ChEBI" id="CHEBI:15379"/>
        <dbReference type="ChEBI" id="CHEBI:16240"/>
        <dbReference type="ChEBI" id="CHEBI:17587"/>
        <dbReference type="ChEBI" id="CHEBI:38290"/>
        <dbReference type="EC" id="1.1.3.8"/>
    </reaction>
</comment>
<dbReference type="InterPro" id="IPR036318">
    <property type="entry name" value="FAD-bd_PCMH-like_sf"/>
</dbReference>
<dbReference type="Pfam" id="PF22906">
    <property type="entry name" value="GULLO2-like_3rd"/>
    <property type="match status" value="1"/>
</dbReference>
<evidence type="ECO:0000259" key="10">
    <source>
        <dbReference type="PROSITE" id="PS51387"/>
    </source>
</evidence>
<dbReference type="Gene3D" id="3.30.70.2520">
    <property type="match status" value="1"/>
</dbReference>
<comment type="pathway">
    <text evidence="2">Cofactor biosynthesis; L-ascorbate biosynthesis.</text>
</comment>
<sequence length="601" mass="65374">MAPVMETRPTRIALWVCVVVLVYLRRLGVECCSISPPTVVCSGGGRGCDIFNNQGLWEDRTPCRAAASVFPTTEAELVAAVAQAVKKKKKVNVVSGLAHSHTRLVCVGEGGFIISTRDYASTPLVNPTAKTITVEAGVIIRDLLNVAAKAGLAFPTSTSWDGVSAAGSVSTGAHGSGLVGKGSAINEYVVAMRLVIPAPASEGYAKVIELTEKDEDLKAARFALGTLGAISKITFALQPMFKRSVSLSLEDDAGLEDRLERFLRGYAFSNVYWYVGHGKAFMGKIDRAPVNRPGNGVNNAYQPTTVFNVEKSASNYEAIQATEDSKKLCNTTGTSMNNRVSRGGGFLNDGTRFTGYPVVGFNHLMVASGSCEDYHQKHDNQSSCTASQIIDKNQSICAWDRRARGRLTFDLEIRVPLSRAREAILDLKKIRALNPESLCALEGSGIVMRTIKKSEGAYLGPAEDVVTFEIVYHRSRLAYVPTWDMDVYQEIEQMLIEKHGGSLHWGKSGGHLFQGLAQKSTVNLQQFLTVKKRFDPDGLFSNEWTDGLLGIGGHKVEVLKNGCALEKLCKCREDIHCAPQAGYLCRPGRVWKNARVCRKGN</sequence>
<feature type="signal peptide" evidence="9">
    <location>
        <begin position="1"/>
        <end position="31"/>
    </location>
</feature>
<feature type="domain" description="FAD-binding PCMH-type" evidence="10">
    <location>
        <begin position="61"/>
        <end position="240"/>
    </location>
</feature>
<evidence type="ECO:0000256" key="5">
    <source>
        <dbReference type="ARBA" id="ARBA00022644"/>
    </source>
</evidence>